<keyword evidence="7" id="KW-1185">Reference proteome</keyword>
<dbReference type="InterPro" id="IPR036922">
    <property type="entry name" value="Rieske_2Fe-2S_sf"/>
</dbReference>
<feature type="domain" description="Rieske" evidence="5">
    <location>
        <begin position="4"/>
        <end position="115"/>
    </location>
</feature>
<keyword evidence="4" id="KW-0411">Iron-sulfur</keyword>
<dbReference type="OrthoDB" id="9794175at2"/>
<reference evidence="6 7" key="1">
    <citation type="submission" date="2015-11" db="EMBL/GenBank/DDBJ databases">
        <title>Draft Genome Sequence of the Strain BR 10303 (Bradyrhizobium sp.) isolated from nodules of Centrolobium paraense.</title>
        <authorList>
            <person name="Zelli J.E."/>
            <person name="Simoes-Araujo J.L."/>
            <person name="Barauna A.C."/>
            <person name="Silva K."/>
        </authorList>
    </citation>
    <scope>NUCLEOTIDE SEQUENCE [LARGE SCALE GENOMIC DNA]</scope>
    <source>
        <strain evidence="6 7">BR 10303</strain>
    </source>
</reference>
<dbReference type="FunFam" id="2.102.10.10:FF:000021">
    <property type="entry name" value="Ferredoxin, Rieske superfamily"/>
    <property type="match status" value="1"/>
</dbReference>
<sequence>MARHVIAPVDELPPGSRKSIEIDGRPIVVFNVKGEFFGLLNRCPHQGAALCEGPLIGLASSTDPGEIEYTKLGEILRCPWHGWEFDIRTGQSYCDPRRFRARAYPVNVEAGTNLVKGPYVAETVKVAVESNYVVVDL</sequence>
<keyword evidence="3" id="KW-0408">Iron</keyword>
<name>A0A109JHJ5_9BRAD</name>
<keyword evidence="1" id="KW-0001">2Fe-2S</keyword>
<organism evidence="6 7">
    <name type="scientific">Bradyrhizobium macuxiense</name>
    <dbReference type="NCBI Taxonomy" id="1755647"/>
    <lineage>
        <taxon>Bacteria</taxon>
        <taxon>Pseudomonadati</taxon>
        <taxon>Pseudomonadota</taxon>
        <taxon>Alphaproteobacteria</taxon>
        <taxon>Hyphomicrobiales</taxon>
        <taxon>Nitrobacteraceae</taxon>
        <taxon>Bradyrhizobium</taxon>
    </lineage>
</organism>
<dbReference type="PANTHER" id="PTHR21496:SF23">
    <property type="entry name" value="3-PHENYLPROPIONATE_CINNAMIC ACID DIOXYGENASE FERREDOXIN SUBUNIT"/>
    <property type="match status" value="1"/>
</dbReference>
<comment type="caution">
    <text evidence="6">The sequence shown here is derived from an EMBL/GenBank/DDBJ whole genome shotgun (WGS) entry which is preliminary data.</text>
</comment>
<proteinExistence type="predicted"/>
<dbReference type="PROSITE" id="PS51296">
    <property type="entry name" value="RIESKE"/>
    <property type="match status" value="1"/>
</dbReference>
<dbReference type="EMBL" id="LNCU01000106">
    <property type="protein sequence ID" value="KWV48839.1"/>
    <property type="molecule type" value="Genomic_DNA"/>
</dbReference>
<dbReference type="PANTHER" id="PTHR21496">
    <property type="entry name" value="FERREDOXIN-RELATED"/>
    <property type="match status" value="1"/>
</dbReference>
<dbReference type="AlphaFoldDB" id="A0A109JHJ5"/>
<evidence type="ECO:0000259" key="5">
    <source>
        <dbReference type="PROSITE" id="PS51296"/>
    </source>
</evidence>
<dbReference type="InterPro" id="IPR017941">
    <property type="entry name" value="Rieske_2Fe-2S"/>
</dbReference>
<dbReference type="SUPFAM" id="SSF50022">
    <property type="entry name" value="ISP domain"/>
    <property type="match status" value="1"/>
</dbReference>
<dbReference type="GO" id="GO:0046872">
    <property type="term" value="F:metal ion binding"/>
    <property type="evidence" value="ECO:0007669"/>
    <property type="project" value="UniProtKB-KW"/>
</dbReference>
<evidence type="ECO:0000313" key="6">
    <source>
        <dbReference type="EMBL" id="KWV48839.1"/>
    </source>
</evidence>
<dbReference type="GO" id="GO:0051537">
    <property type="term" value="F:2 iron, 2 sulfur cluster binding"/>
    <property type="evidence" value="ECO:0007669"/>
    <property type="project" value="UniProtKB-KW"/>
</dbReference>
<dbReference type="Gene3D" id="2.102.10.10">
    <property type="entry name" value="Rieske [2Fe-2S] iron-sulphur domain"/>
    <property type="match status" value="1"/>
</dbReference>
<accession>A0A109JHJ5</accession>
<evidence type="ECO:0000256" key="3">
    <source>
        <dbReference type="ARBA" id="ARBA00023004"/>
    </source>
</evidence>
<gene>
    <name evidence="6" type="ORF">AS156_17750</name>
</gene>
<dbReference type="Pfam" id="PF00355">
    <property type="entry name" value="Rieske"/>
    <property type="match status" value="1"/>
</dbReference>
<dbReference type="Proteomes" id="UP000057737">
    <property type="component" value="Unassembled WGS sequence"/>
</dbReference>
<protein>
    <submittedName>
        <fullName evidence="6">2Fe-2S ferredoxin</fullName>
    </submittedName>
</protein>
<evidence type="ECO:0000313" key="7">
    <source>
        <dbReference type="Proteomes" id="UP000057737"/>
    </source>
</evidence>
<evidence type="ECO:0000256" key="4">
    <source>
        <dbReference type="ARBA" id="ARBA00023014"/>
    </source>
</evidence>
<keyword evidence="2" id="KW-0479">Metal-binding</keyword>
<evidence type="ECO:0000256" key="2">
    <source>
        <dbReference type="ARBA" id="ARBA00022723"/>
    </source>
</evidence>
<dbReference type="RefSeq" id="WP_066513229.1">
    <property type="nucleotide sequence ID" value="NZ_LNCU01000106.1"/>
</dbReference>
<evidence type="ECO:0000256" key="1">
    <source>
        <dbReference type="ARBA" id="ARBA00022714"/>
    </source>
</evidence>